<sequence>MTVKVTTQKVSDQVAERLEKLILDGSLPAGGKLASERDLALDYGVSRPSVRDAIKKLEAQGLVTRKQGDGTFVTKKLNDPFAEPLFELLANSPDSHYDLLEFRFALEGVTSYYAALRGTPSEFDDIRHAFLSIEQLADSEDLDLVAAAVVKFYLAIADASHNVMLLHLLRGLKDLLIHNVKENLVVFQSHNEIRQQLNLHRTELMETIVNGEPEQARQANRRHLAYIEKSLLALDQDNNKLQGSVRRLLSSPKR</sequence>
<dbReference type="SMART" id="SM00895">
    <property type="entry name" value="FCD"/>
    <property type="match status" value="1"/>
</dbReference>
<accession>A0A2S7UUS3</accession>
<comment type="function">
    <text evidence="5">Transcriptional repressor for the pyruvate dehydrogenase complex genes aceEF and lpd.</text>
</comment>
<dbReference type="InterPro" id="IPR000524">
    <property type="entry name" value="Tscrpt_reg_HTH_GntR"/>
</dbReference>
<dbReference type="GO" id="GO:0003677">
    <property type="term" value="F:DNA binding"/>
    <property type="evidence" value="ECO:0007669"/>
    <property type="project" value="UniProtKB-KW"/>
</dbReference>
<evidence type="ECO:0000313" key="8">
    <source>
        <dbReference type="EMBL" id="PQJ53262.1"/>
    </source>
</evidence>
<protein>
    <recommendedName>
        <fullName evidence="6">Pyruvate dehydrogenase complex repressor</fullName>
    </recommendedName>
</protein>
<dbReference type="InterPro" id="IPR036388">
    <property type="entry name" value="WH-like_DNA-bd_sf"/>
</dbReference>
<dbReference type="SUPFAM" id="SSF46785">
    <property type="entry name" value="Winged helix' DNA-binding domain"/>
    <property type="match status" value="1"/>
</dbReference>
<dbReference type="SUPFAM" id="SSF48008">
    <property type="entry name" value="GntR ligand-binding domain-like"/>
    <property type="match status" value="1"/>
</dbReference>
<dbReference type="SMART" id="SM00345">
    <property type="entry name" value="HTH_GNTR"/>
    <property type="match status" value="1"/>
</dbReference>
<name>A0A2S7UUS3_9GAMM</name>
<proteinExistence type="predicted"/>
<evidence type="ECO:0000256" key="5">
    <source>
        <dbReference type="ARBA" id="ARBA00037357"/>
    </source>
</evidence>
<evidence type="ECO:0000256" key="3">
    <source>
        <dbReference type="ARBA" id="ARBA00023125"/>
    </source>
</evidence>
<dbReference type="OrthoDB" id="5450856at2"/>
<evidence type="ECO:0000256" key="4">
    <source>
        <dbReference type="ARBA" id="ARBA00023163"/>
    </source>
</evidence>
<dbReference type="Proteomes" id="UP000239007">
    <property type="component" value="Unassembled WGS sequence"/>
</dbReference>
<dbReference type="CDD" id="cd07377">
    <property type="entry name" value="WHTH_GntR"/>
    <property type="match status" value="1"/>
</dbReference>
<dbReference type="InterPro" id="IPR036390">
    <property type="entry name" value="WH_DNA-bd_sf"/>
</dbReference>
<dbReference type="Pfam" id="PF07729">
    <property type="entry name" value="FCD"/>
    <property type="match status" value="1"/>
</dbReference>
<reference evidence="8 9" key="1">
    <citation type="submission" date="2016-12" db="EMBL/GenBank/DDBJ databases">
        <title>Diversity of luminous bacteria.</title>
        <authorList>
            <person name="Yoshizawa S."/>
            <person name="Kogure K."/>
        </authorList>
    </citation>
    <scope>NUCLEOTIDE SEQUENCE [LARGE SCALE GENOMIC DNA]</scope>
    <source>
        <strain evidence="8 9">SA4-48</strain>
    </source>
</reference>
<evidence type="ECO:0000256" key="2">
    <source>
        <dbReference type="ARBA" id="ARBA00023015"/>
    </source>
</evidence>
<evidence type="ECO:0000256" key="6">
    <source>
        <dbReference type="ARBA" id="ARBA00039592"/>
    </source>
</evidence>
<dbReference type="AlphaFoldDB" id="A0A2S7UUS3"/>
<feature type="domain" description="HTH gntR-type" evidence="7">
    <location>
        <begin position="8"/>
        <end position="76"/>
    </location>
</feature>
<keyword evidence="2" id="KW-0805">Transcription regulation</keyword>
<keyword evidence="9" id="KW-1185">Reference proteome</keyword>
<dbReference type="PANTHER" id="PTHR43537">
    <property type="entry name" value="TRANSCRIPTIONAL REGULATOR, GNTR FAMILY"/>
    <property type="match status" value="1"/>
</dbReference>
<evidence type="ECO:0000313" key="9">
    <source>
        <dbReference type="Proteomes" id="UP000239007"/>
    </source>
</evidence>
<comment type="caution">
    <text evidence="8">The sequence shown here is derived from an EMBL/GenBank/DDBJ whole genome shotgun (WGS) entry which is preliminary data.</text>
</comment>
<organism evidence="8 9">
    <name type="scientific">Psychrosphaera saromensis</name>
    <dbReference type="NCBI Taxonomy" id="716813"/>
    <lineage>
        <taxon>Bacteria</taxon>
        <taxon>Pseudomonadati</taxon>
        <taxon>Pseudomonadota</taxon>
        <taxon>Gammaproteobacteria</taxon>
        <taxon>Alteromonadales</taxon>
        <taxon>Pseudoalteromonadaceae</taxon>
        <taxon>Psychrosphaera</taxon>
    </lineage>
</organism>
<dbReference type="GO" id="GO:0003700">
    <property type="term" value="F:DNA-binding transcription factor activity"/>
    <property type="evidence" value="ECO:0007669"/>
    <property type="project" value="InterPro"/>
</dbReference>
<dbReference type="PROSITE" id="PS50949">
    <property type="entry name" value="HTH_GNTR"/>
    <property type="match status" value="1"/>
</dbReference>
<evidence type="ECO:0000256" key="1">
    <source>
        <dbReference type="ARBA" id="ARBA00022491"/>
    </source>
</evidence>
<dbReference type="Gene3D" id="1.10.10.10">
    <property type="entry name" value="Winged helix-like DNA-binding domain superfamily/Winged helix DNA-binding domain"/>
    <property type="match status" value="1"/>
</dbReference>
<dbReference type="Pfam" id="PF00392">
    <property type="entry name" value="GntR"/>
    <property type="match status" value="1"/>
</dbReference>
<keyword evidence="4" id="KW-0804">Transcription</keyword>
<dbReference type="PANTHER" id="PTHR43537:SF34">
    <property type="entry name" value="PYRUVATE DEHYDROGENASE COMPLEX REPRESSOR"/>
    <property type="match status" value="1"/>
</dbReference>
<keyword evidence="1" id="KW-0678">Repressor</keyword>
<dbReference type="EMBL" id="MSCH01000003">
    <property type="protein sequence ID" value="PQJ53262.1"/>
    <property type="molecule type" value="Genomic_DNA"/>
</dbReference>
<dbReference type="PRINTS" id="PR00035">
    <property type="entry name" value="HTHGNTR"/>
</dbReference>
<dbReference type="Gene3D" id="1.20.120.530">
    <property type="entry name" value="GntR ligand-binding domain-like"/>
    <property type="match status" value="1"/>
</dbReference>
<keyword evidence="3" id="KW-0238">DNA-binding</keyword>
<evidence type="ECO:0000259" key="7">
    <source>
        <dbReference type="PROSITE" id="PS50949"/>
    </source>
</evidence>
<dbReference type="InterPro" id="IPR011711">
    <property type="entry name" value="GntR_C"/>
</dbReference>
<dbReference type="InterPro" id="IPR008920">
    <property type="entry name" value="TF_FadR/GntR_C"/>
</dbReference>
<gene>
    <name evidence="8" type="ORF">BTO11_05980</name>
</gene>